<reference evidence="3" key="1">
    <citation type="submission" date="2025-08" db="UniProtKB">
        <authorList>
            <consortium name="RefSeq"/>
        </authorList>
    </citation>
    <scope>IDENTIFICATION</scope>
    <source>
        <tissue evidence="3">Spleen</tissue>
    </source>
</reference>
<evidence type="ECO:0000259" key="1">
    <source>
        <dbReference type="Pfam" id="PF22573"/>
    </source>
</evidence>
<accession>A0A9B0SYQ1</accession>
<dbReference type="Pfam" id="PF22573">
    <property type="entry name" value="SPMIP5"/>
    <property type="match status" value="1"/>
</dbReference>
<proteinExistence type="predicted"/>
<dbReference type="GeneID" id="102835852"/>
<feature type="domain" description="Sperm-associated microtubule inner protein 5" evidence="1">
    <location>
        <begin position="92"/>
        <end position="153"/>
    </location>
</feature>
<name>A0A9B0SYQ1_CHRAS</name>
<evidence type="ECO:0000313" key="2">
    <source>
        <dbReference type="Proteomes" id="UP000504623"/>
    </source>
</evidence>
<dbReference type="RefSeq" id="XP_006831449.1">
    <property type="nucleotide sequence ID" value="XM_006831386.1"/>
</dbReference>
<gene>
    <name evidence="3" type="primary">LOC102835852</name>
</gene>
<keyword evidence="2" id="KW-1185">Reference proteome</keyword>
<protein>
    <submittedName>
        <fullName evidence="3">Uncharacterized protein C10orf82 homolog</fullName>
    </submittedName>
</protein>
<dbReference type="PANTHER" id="PTHR47301">
    <property type="entry name" value="HYPOTHETICAL PROTEIN LOC681006"/>
    <property type="match status" value="1"/>
</dbReference>
<evidence type="ECO:0000313" key="3">
    <source>
        <dbReference type="RefSeq" id="XP_006831449.1"/>
    </source>
</evidence>
<sequence>MEPSKTFMRNLPITPGYSGFVPFLSCQGTPSEDNMFKCVETFQENTRRYKNQLQEFHCAVAAAPRLKPICSQESVLRALHQYYQQHHPMSLECKYIKKPLEEPPIPGWAGYLPRARVTEFGCATRYTVMARNCYRDFLGSMEQTKRARLKTYEE</sequence>
<dbReference type="PANTHER" id="PTHR47301:SF1">
    <property type="entry name" value="CHROMOSOME 10 OPEN READING FRAME 82"/>
    <property type="match status" value="1"/>
</dbReference>
<dbReference type="InterPro" id="IPR055215">
    <property type="entry name" value="SPMIP5_dom"/>
</dbReference>
<dbReference type="Proteomes" id="UP000504623">
    <property type="component" value="Unplaced"/>
</dbReference>
<organism evidence="2 3">
    <name type="scientific">Chrysochloris asiatica</name>
    <name type="common">Cape golden mole</name>
    <dbReference type="NCBI Taxonomy" id="185453"/>
    <lineage>
        <taxon>Eukaryota</taxon>
        <taxon>Metazoa</taxon>
        <taxon>Chordata</taxon>
        <taxon>Craniata</taxon>
        <taxon>Vertebrata</taxon>
        <taxon>Euteleostomi</taxon>
        <taxon>Mammalia</taxon>
        <taxon>Eutheria</taxon>
        <taxon>Afrotheria</taxon>
        <taxon>Chrysochloridae</taxon>
        <taxon>Chrysochlorinae</taxon>
        <taxon>Chrysochloris</taxon>
    </lineage>
</organism>
<dbReference type="CTD" id="143379"/>
<dbReference type="AlphaFoldDB" id="A0A9B0SYQ1"/>
<dbReference type="OrthoDB" id="2019884at2759"/>
<dbReference type="InterPro" id="IPR043246">
    <property type="entry name" value="SPMIP5"/>
</dbReference>